<keyword evidence="1" id="KW-0813">Transport</keyword>
<evidence type="ECO:0000256" key="7">
    <source>
        <dbReference type="SAM" id="MobiDB-lite"/>
    </source>
</evidence>
<keyword evidence="6" id="KW-0411">Iron-sulfur</keyword>
<protein>
    <submittedName>
        <fullName evidence="10">Twin-arginine translocation signal domain-containing protein</fullName>
    </submittedName>
</protein>
<name>A0A7Y4H421_9BRAD</name>
<dbReference type="GO" id="GO:0046872">
    <property type="term" value="F:metal ion binding"/>
    <property type="evidence" value="ECO:0007669"/>
    <property type="project" value="UniProtKB-KW"/>
</dbReference>
<feature type="chain" id="PRO_5031081675" evidence="8">
    <location>
        <begin position="35"/>
        <end position="128"/>
    </location>
</feature>
<keyword evidence="8" id="KW-0732">Signal</keyword>
<dbReference type="InterPro" id="IPR006311">
    <property type="entry name" value="TAT_signal"/>
</dbReference>
<organism evidence="10 11">
    <name type="scientific">Bradyrhizobium archetypum</name>
    <dbReference type="NCBI Taxonomy" id="2721160"/>
    <lineage>
        <taxon>Bacteria</taxon>
        <taxon>Pseudomonadati</taxon>
        <taxon>Pseudomonadota</taxon>
        <taxon>Alphaproteobacteria</taxon>
        <taxon>Hyphomicrobiales</taxon>
        <taxon>Nitrobacteraceae</taxon>
        <taxon>Bradyrhizobium</taxon>
    </lineage>
</organism>
<feature type="signal peptide" evidence="8">
    <location>
        <begin position="1"/>
        <end position="34"/>
    </location>
</feature>
<dbReference type="PROSITE" id="PS51373">
    <property type="entry name" value="HIPIP"/>
    <property type="match status" value="1"/>
</dbReference>
<sequence>MSEHSNKESISRRNFIGKTLCGAALAGAALPAWAAPPITPLPLHDGLRHEIRGRRKVSKASAQYRDSPNGSQRCSGCVNFRAGTCAIVEGPISPDGWCRHYRAAGRGRAPGAPGASGGGGARGGGGSY</sequence>
<feature type="domain" description="High potential iron-sulfur proteins family profile" evidence="9">
    <location>
        <begin position="35"/>
        <end position="106"/>
    </location>
</feature>
<dbReference type="PROSITE" id="PS51318">
    <property type="entry name" value="TAT"/>
    <property type="match status" value="1"/>
</dbReference>
<evidence type="ECO:0000256" key="5">
    <source>
        <dbReference type="ARBA" id="ARBA00023004"/>
    </source>
</evidence>
<dbReference type="InterPro" id="IPR019546">
    <property type="entry name" value="TAT_signal_bac_arc"/>
</dbReference>
<evidence type="ECO:0000256" key="4">
    <source>
        <dbReference type="ARBA" id="ARBA00022982"/>
    </source>
</evidence>
<keyword evidence="4" id="KW-0249">Electron transport</keyword>
<feature type="compositionally biased region" description="Gly residues" evidence="7">
    <location>
        <begin position="114"/>
        <end position="128"/>
    </location>
</feature>
<dbReference type="GO" id="GO:0051539">
    <property type="term" value="F:4 iron, 4 sulfur cluster binding"/>
    <property type="evidence" value="ECO:0007669"/>
    <property type="project" value="UniProtKB-KW"/>
</dbReference>
<dbReference type="InterPro" id="IPR036369">
    <property type="entry name" value="HIPIP_sf"/>
</dbReference>
<evidence type="ECO:0000313" key="11">
    <source>
        <dbReference type="Proteomes" id="UP000528734"/>
    </source>
</evidence>
<evidence type="ECO:0000259" key="9">
    <source>
        <dbReference type="PROSITE" id="PS51373"/>
    </source>
</evidence>
<proteinExistence type="predicted"/>
<accession>A0A7Y4H421</accession>
<dbReference type="EMBL" id="JAAVLW010000003">
    <property type="protein sequence ID" value="NOJ46909.1"/>
    <property type="molecule type" value="Genomic_DNA"/>
</dbReference>
<keyword evidence="2" id="KW-0004">4Fe-4S</keyword>
<evidence type="ECO:0000313" key="10">
    <source>
        <dbReference type="EMBL" id="NOJ46909.1"/>
    </source>
</evidence>
<dbReference type="AlphaFoldDB" id="A0A7Y4H421"/>
<evidence type="ECO:0000256" key="8">
    <source>
        <dbReference type="SAM" id="SignalP"/>
    </source>
</evidence>
<dbReference type="SUPFAM" id="SSF57652">
    <property type="entry name" value="HIPIP (high potential iron protein)"/>
    <property type="match status" value="1"/>
</dbReference>
<dbReference type="NCBIfam" id="TIGR01409">
    <property type="entry name" value="TAT_signal_seq"/>
    <property type="match status" value="1"/>
</dbReference>
<gene>
    <name evidence="10" type="ORF">HCN50_11745</name>
</gene>
<feature type="region of interest" description="Disordered" evidence="7">
    <location>
        <begin position="106"/>
        <end position="128"/>
    </location>
</feature>
<dbReference type="Gene3D" id="4.10.490.10">
    <property type="entry name" value="High potential iron-sulphur protein"/>
    <property type="match status" value="1"/>
</dbReference>
<keyword evidence="11" id="KW-1185">Reference proteome</keyword>
<dbReference type="Proteomes" id="UP000528734">
    <property type="component" value="Unassembled WGS sequence"/>
</dbReference>
<evidence type="ECO:0000256" key="1">
    <source>
        <dbReference type="ARBA" id="ARBA00022448"/>
    </source>
</evidence>
<dbReference type="GO" id="GO:0019646">
    <property type="term" value="P:aerobic electron transport chain"/>
    <property type="evidence" value="ECO:0007669"/>
    <property type="project" value="InterPro"/>
</dbReference>
<dbReference type="GO" id="GO:0009055">
    <property type="term" value="F:electron transfer activity"/>
    <property type="evidence" value="ECO:0007669"/>
    <property type="project" value="InterPro"/>
</dbReference>
<reference evidence="10 11" key="1">
    <citation type="submission" date="2020-03" db="EMBL/GenBank/DDBJ databases">
        <title>Bradyrhizobium diversity isolated from nodules of Muelleranthus trifoliolatus.</title>
        <authorList>
            <person name="Klepa M."/>
            <person name="Helene L."/>
            <person name="Hungria M."/>
        </authorList>
    </citation>
    <scope>NUCLEOTIDE SEQUENCE [LARGE SCALE GENOMIC DNA]</scope>
    <source>
        <strain evidence="10 11">WSM 1744</strain>
    </source>
</reference>
<keyword evidence="3" id="KW-0479">Metal-binding</keyword>
<dbReference type="RefSeq" id="WP_171709782.1">
    <property type="nucleotide sequence ID" value="NZ_JAAVLW010000003.1"/>
</dbReference>
<evidence type="ECO:0000256" key="6">
    <source>
        <dbReference type="ARBA" id="ARBA00023014"/>
    </source>
</evidence>
<evidence type="ECO:0000256" key="2">
    <source>
        <dbReference type="ARBA" id="ARBA00022485"/>
    </source>
</evidence>
<keyword evidence="5" id="KW-0408">Iron</keyword>
<dbReference type="InterPro" id="IPR000170">
    <property type="entry name" value="High_potential_FeS_prot"/>
</dbReference>
<evidence type="ECO:0000256" key="3">
    <source>
        <dbReference type="ARBA" id="ARBA00022723"/>
    </source>
</evidence>
<comment type="caution">
    <text evidence="10">The sequence shown here is derived from an EMBL/GenBank/DDBJ whole genome shotgun (WGS) entry which is preliminary data.</text>
</comment>